<reference evidence="1" key="1">
    <citation type="submission" date="2021-06" db="EMBL/GenBank/DDBJ databases">
        <authorList>
            <person name="Kallberg Y."/>
            <person name="Tangrot J."/>
            <person name="Rosling A."/>
        </authorList>
    </citation>
    <scope>NUCLEOTIDE SEQUENCE</scope>
    <source>
        <strain evidence="1">MA461A</strain>
    </source>
</reference>
<organism evidence="1 2">
    <name type="scientific">Racocetra persica</name>
    <dbReference type="NCBI Taxonomy" id="160502"/>
    <lineage>
        <taxon>Eukaryota</taxon>
        <taxon>Fungi</taxon>
        <taxon>Fungi incertae sedis</taxon>
        <taxon>Mucoromycota</taxon>
        <taxon>Glomeromycotina</taxon>
        <taxon>Glomeromycetes</taxon>
        <taxon>Diversisporales</taxon>
        <taxon>Gigasporaceae</taxon>
        <taxon>Racocetra</taxon>
    </lineage>
</organism>
<sequence length="216" mass="24650">LLKKAFALKTGEMVDNYLDLIYGEEAEDDENESNESDDNIPAAGTHIDQIKYLPSVDTNGLLIRVRAAIYLSLDELWEVLTDIVLIATFLDPRFKHFNWVTSIERSKAQNLVKTLYNELKIKLAIPDNNEENLVDKNHNNDDDDFFHKLEVSSIQAETEKDNEVKNYIKLKEIRVNDNPLSLSVLVQLAYKYLSIPATSVLSKQLFSNIGNHILAK</sequence>
<evidence type="ECO:0000313" key="2">
    <source>
        <dbReference type="Proteomes" id="UP000789920"/>
    </source>
</evidence>
<proteinExistence type="predicted"/>
<comment type="caution">
    <text evidence="1">The sequence shown here is derived from an EMBL/GenBank/DDBJ whole genome shotgun (WGS) entry which is preliminary data.</text>
</comment>
<protein>
    <submittedName>
        <fullName evidence="1">5165_t:CDS:1</fullName>
    </submittedName>
</protein>
<name>A0ACA9P0G2_9GLOM</name>
<gene>
    <name evidence="1" type="ORF">RPERSI_LOCUS9304</name>
</gene>
<feature type="non-terminal residue" evidence="1">
    <location>
        <position position="1"/>
    </location>
</feature>
<dbReference type="EMBL" id="CAJVQC010017483">
    <property type="protein sequence ID" value="CAG8685097.1"/>
    <property type="molecule type" value="Genomic_DNA"/>
</dbReference>
<dbReference type="Proteomes" id="UP000789920">
    <property type="component" value="Unassembled WGS sequence"/>
</dbReference>
<accession>A0ACA9P0G2</accession>
<evidence type="ECO:0000313" key="1">
    <source>
        <dbReference type="EMBL" id="CAG8685097.1"/>
    </source>
</evidence>
<keyword evidence="2" id="KW-1185">Reference proteome</keyword>